<reference evidence="1 2" key="1">
    <citation type="submission" date="2022-06" db="EMBL/GenBank/DDBJ databases">
        <title>Paraconexibacter antarcticus.</title>
        <authorList>
            <person name="Kim C.S."/>
        </authorList>
    </citation>
    <scope>NUCLEOTIDE SEQUENCE [LARGE SCALE GENOMIC DNA]</scope>
    <source>
        <strain evidence="1 2">02-257</strain>
    </source>
</reference>
<protein>
    <submittedName>
        <fullName evidence="1">Uncharacterized protein</fullName>
    </submittedName>
</protein>
<organism evidence="1 2">
    <name type="scientific">Paraconexibacter antarcticus</name>
    <dbReference type="NCBI Taxonomy" id="2949664"/>
    <lineage>
        <taxon>Bacteria</taxon>
        <taxon>Bacillati</taxon>
        <taxon>Actinomycetota</taxon>
        <taxon>Thermoleophilia</taxon>
        <taxon>Solirubrobacterales</taxon>
        <taxon>Paraconexibacteraceae</taxon>
        <taxon>Paraconexibacter</taxon>
    </lineage>
</organism>
<gene>
    <name evidence="1" type="ORF">NBH00_17895</name>
</gene>
<evidence type="ECO:0000313" key="2">
    <source>
        <dbReference type="Proteomes" id="UP001056035"/>
    </source>
</evidence>
<evidence type="ECO:0000313" key="1">
    <source>
        <dbReference type="EMBL" id="UTI63224.1"/>
    </source>
</evidence>
<dbReference type="RefSeq" id="WP_254569955.1">
    <property type="nucleotide sequence ID" value="NZ_CP098502.1"/>
</dbReference>
<keyword evidence="2" id="KW-1185">Reference proteome</keyword>
<proteinExistence type="predicted"/>
<name>A0ABY5DQN3_9ACTN</name>
<dbReference type="EMBL" id="CP098502">
    <property type="protein sequence ID" value="UTI63224.1"/>
    <property type="molecule type" value="Genomic_DNA"/>
</dbReference>
<accession>A0ABY5DQN3</accession>
<dbReference type="Proteomes" id="UP001056035">
    <property type="component" value="Chromosome"/>
</dbReference>
<sequence>MVLTALILGLVAVVISAIGVRETFRRLGLDLRETLLWFGLAEIPAPEVPRRNRALVEL</sequence>